<evidence type="ECO:0000256" key="10">
    <source>
        <dbReference type="HAMAP-Rule" id="MF_00230"/>
    </source>
</evidence>
<comment type="catalytic activity">
    <reaction evidence="9 10">
        <text>5,6-dimethylbenzimidazole + nicotinate beta-D-ribonucleotide = alpha-ribazole 5'-phosphate + nicotinate + H(+)</text>
        <dbReference type="Rhea" id="RHEA:11196"/>
        <dbReference type="ChEBI" id="CHEBI:15378"/>
        <dbReference type="ChEBI" id="CHEBI:15890"/>
        <dbReference type="ChEBI" id="CHEBI:32544"/>
        <dbReference type="ChEBI" id="CHEBI:57502"/>
        <dbReference type="ChEBI" id="CHEBI:57918"/>
        <dbReference type="EC" id="2.4.2.21"/>
    </reaction>
</comment>
<dbReference type="Gene3D" id="3.40.50.10210">
    <property type="match status" value="1"/>
</dbReference>
<evidence type="ECO:0000256" key="9">
    <source>
        <dbReference type="ARBA" id="ARBA00047340"/>
    </source>
</evidence>
<evidence type="ECO:0000256" key="1">
    <source>
        <dbReference type="ARBA" id="ARBA00005049"/>
    </source>
</evidence>
<proteinExistence type="inferred from homology"/>
<keyword evidence="5 10" id="KW-0169">Cobalamin biosynthesis</keyword>
<evidence type="ECO:0000313" key="12">
    <source>
        <dbReference type="Proteomes" id="UP000183454"/>
    </source>
</evidence>
<dbReference type="RefSeq" id="WP_244505807.1">
    <property type="nucleotide sequence ID" value="NZ_FNNH01000033.1"/>
</dbReference>
<evidence type="ECO:0000256" key="3">
    <source>
        <dbReference type="ARBA" id="ARBA00011991"/>
    </source>
</evidence>
<dbReference type="FunFam" id="3.40.50.10210:FF:000001">
    <property type="entry name" value="Nicotinate-nucleotide--dimethylbenzimidazole phosphoribosyltransferase"/>
    <property type="match status" value="1"/>
</dbReference>
<dbReference type="PANTHER" id="PTHR43463">
    <property type="entry name" value="NICOTINATE-NUCLEOTIDE--DIMETHYLBENZIMIDAZOLE PHOSPHORIBOSYLTRANSFERASE"/>
    <property type="match status" value="1"/>
</dbReference>
<dbReference type="AlphaFoldDB" id="A0A1H2X1Y9"/>
<dbReference type="EC" id="2.4.2.21" evidence="3 10"/>
<keyword evidence="6 10" id="KW-0328">Glycosyltransferase</keyword>
<evidence type="ECO:0000256" key="8">
    <source>
        <dbReference type="ARBA" id="ARBA00030686"/>
    </source>
</evidence>
<dbReference type="NCBIfam" id="NF000996">
    <property type="entry name" value="PRK00105.1"/>
    <property type="match status" value="1"/>
</dbReference>
<dbReference type="GO" id="GO:0009236">
    <property type="term" value="P:cobalamin biosynthetic process"/>
    <property type="evidence" value="ECO:0007669"/>
    <property type="project" value="UniProtKB-UniRule"/>
</dbReference>
<dbReference type="HAMAP" id="MF_00230">
    <property type="entry name" value="CobT"/>
    <property type="match status" value="1"/>
</dbReference>
<name>A0A1H2X1Y9_9PROT</name>
<feature type="active site" description="Proton acceptor" evidence="10">
    <location>
        <position position="321"/>
    </location>
</feature>
<dbReference type="InterPro" id="IPR023195">
    <property type="entry name" value="Nict_dMeBzImd_PRibTrfase_N"/>
</dbReference>
<dbReference type="InterPro" id="IPR017846">
    <property type="entry name" value="Nict_dMeBzImd_PRibTrfase_bact"/>
</dbReference>
<comment type="similarity">
    <text evidence="2 10">Belongs to the CobT family.</text>
</comment>
<dbReference type="InterPro" id="IPR003200">
    <property type="entry name" value="Nict_dMeBzImd_PRibTrfase"/>
</dbReference>
<evidence type="ECO:0000256" key="5">
    <source>
        <dbReference type="ARBA" id="ARBA00022573"/>
    </source>
</evidence>
<evidence type="ECO:0000256" key="4">
    <source>
        <dbReference type="ARBA" id="ARBA00015486"/>
    </source>
</evidence>
<dbReference type="Gene3D" id="1.10.1610.10">
    <property type="match status" value="1"/>
</dbReference>
<evidence type="ECO:0000256" key="2">
    <source>
        <dbReference type="ARBA" id="ARBA00007110"/>
    </source>
</evidence>
<dbReference type="NCBIfam" id="TIGR03160">
    <property type="entry name" value="cobT_DBIPRT"/>
    <property type="match status" value="1"/>
</dbReference>
<gene>
    <name evidence="10" type="primary">cobT</name>
    <name evidence="11" type="ORF">SAMN05421882_103316</name>
</gene>
<comment type="function">
    <text evidence="10">Catalyzes the synthesis of alpha-ribazole-5'-phosphate from nicotinate mononucleotide (NAMN) and 5,6-dimethylbenzimidazole (DMB).</text>
</comment>
<dbReference type="Proteomes" id="UP000183454">
    <property type="component" value="Unassembled WGS sequence"/>
</dbReference>
<dbReference type="EMBL" id="FNNH01000033">
    <property type="protein sequence ID" value="SDW86259.1"/>
    <property type="molecule type" value="Genomic_DNA"/>
</dbReference>
<dbReference type="CDD" id="cd02439">
    <property type="entry name" value="DMB-PRT_CobT"/>
    <property type="match status" value="1"/>
</dbReference>
<keyword evidence="7 10" id="KW-0808">Transferase</keyword>
<comment type="pathway">
    <text evidence="1 10">Nucleoside biosynthesis; alpha-ribazole biosynthesis; alpha-ribazole from 5,6-dimethylbenzimidazole: step 1/2.</text>
</comment>
<evidence type="ECO:0000256" key="7">
    <source>
        <dbReference type="ARBA" id="ARBA00022679"/>
    </source>
</evidence>
<dbReference type="InterPro" id="IPR036087">
    <property type="entry name" value="Nict_dMeBzImd_PRibTrfase_sf"/>
</dbReference>
<dbReference type="UniPathway" id="UPA00061">
    <property type="reaction ID" value="UER00516"/>
</dbReference>
<evidence type="ECO:0000256" key="6">
    <source>
        <dbReference type="ARBA" id="ARBA00022676"/>
    </source>
</evidence>
<evidence type="ECO:0000313" key="11">
    <source>
        <dbReference type="EMBL" id="SDW86259.1"/>
    </source>
</evidence>
<dbReference type="Pfam" id="PF02277">
    <property type="entry name" value="DBI_PRT"/>
    <property type="match status" value="1"/>
</dbReference>
<accession>A0A1H2X1Y9</accession>
<dbReference type="PANTHER" id="PTHR43463:SF1">
    <property type="entry name" value="NICOTINATE-NUCLEOTIDE--DIMETHYLBENZIMIDAZOLE PHOSPHORIBOSYLTRANSFERASE"/>
    <property type="match status" value="1"/>
</dbReference>
<dbReference type="GO" id="GO:0008939">
    <property type="term" value="F:nicotinate-nucleotide-dimethylbenzimidazole phosphoribosyltransferase activity"/>
    <property type="evidence" value="ECO:0007669"/>
    <property type="project" value="UniProtKB-UniRule"/>
</dbReference>
<sequence length="355" mass="37381">MKKNIPLDWLKIAPAMPNEQIRQAALQHQMQLTKPPGALGRLEEIAVQLAALQHTLHPCVDQVQISIFAADHGVAAENISAFPQSVTSEMIKNFAAGGAAINVLARTLGMQLEIINLGTVHSTDALSNIKHYHLGAGTANFVHTAAMSEDQLAAALNTGRASVEQAQANNRQLLIAGEMGIGNTTSATALACLLLNAPPAQLAGAGSGLDSKGISHKINVIERALTLHRCHTHSPLEALRRVGGFEIAALTGAYIRGAQLGLPLLIDGFISTVAALTAEQICLGSRNWFIYAHQSAESGHAHVLKALQATPLLDLTMRLGEGSGAAVAVNLLRMACSLHNEMATFSSAHVSTKTQ</sequence>
<reference evidence="11 12" key="1">
    <citation type="submission" date="2016-10" db="EMBL/GenBank/DDBJ databases">
        <authorList>
            <person name="de Groot N.N."/>
        </authorList>
    </citation>
    <scope>NUCLEOTIDE SEQUENCE [LARGE SCALE GENOMIC DNA]</scope>
    <source>
        <strain evidence="11 12">Nm110</strain>
    </source>
</reference>
<organism evidence="11 12">
    <name type="scientific">Nitrosomonas communis</name>
    <dbReference type="NCBI Taxonomy" id="44574"/>
    <lineage>
        <taxon>Bacteria</taxon>
        <taxon>Pseudomonadati</taxon>
        <taxon>Pseudomonadota</taxon>
        <taxon>Betaproteobacteria</taxon>
        <taxon>Nitrosomonadales</taxon>
        <taxon>Nitrosomonadaceae</taxon>
        <taxon>Nitrosomonas</taxon>
    </lineage>
</organism>
<protein>
    <recommendedName>
        <fullName evidence="4 10">Nicotinate-nucleotide--dimethylbenzimidazole phosphoribosyltransferase</fullName>
        <shortName evidence="10">NN:DBI PRT</shortName>
        <ecNumber evidence="3 10">2.4.2.21</ecNumber>
    </recommendedName>
    <alternativeName>
        <fullName evidence="8 10">N(1)-alpha-phosphoribosyltransferase</fullName>
    </alternativeName>
</protein>
<dbReference type="SUPFAM" id="SSF52733">
    <property type="entry name" value="Nicotinate mononucleotide:5,6-dimethylbenzimidazole phosphoribosyltransferase (CobT)"/>
    <property type="match status" value="1"/>
</dbReference>